<dbReference type="Proteomes" id="UP000058114">
    <property type="component" value="Chromosome"/>
</dbReference>
<dbReference type="RefSeq" id="WP_060586062.1">
    <property type="nucleotide sequence ID" value="NZ_CP013067.1"/>
</dbReference>
<dbReference type="EMBL" id="CP013067">
    <property type="protein sequence ID" value="ALP42970.1"/>
    <property type="molecule type" value="Genomic_DNA"/>
</dbReference>
<dbReference type="PANTHER" id="PTHR39339">
    <property type="entry name" value="SLR1444 PROTEIN"/>
    <property type="match status" value="1"/>
</dbReference>
<feature type="domain" description="CHAD" evidence="1">
    <location>
        <begin position="1"/>
        <end position="230"/>
    </location>
</feature>
<name>A0A0S2SMK2_9GAMM</name>
<reference evidence="3" key="1">
    <citation type="submission" date="2015-10" db="EMBL/GenBank/DDBJ databases">
        <title>Complete Genome Sequence of Aeromonas schubertii strain WL1483.</title>
        <authorList>
            <person name="Liu L."/>
        </authorList>
    </citation>
    <scope>NUCLEOTIDE SEQUENCE [LARGE SCALE GENOMIC DNA]</scope>
    <source>
        <strain evidence="3">WL1483</strain>
    </source>
</reference>
<accession>A0A0S2SMK2</accession>
<proteinExistence type="predicted"/>
<dbReference type="KEGG" id="asr:WL1483_3551"/>
<reference evidence="2 3" key="2">
    <citation type="journal article" date="2016" name="Genome Announc.">
        <title>Complete Genome Sequence of the Highly Virulent Aeromonas schubertii Strain WL1483, Isolated from Diseased Snakehead Fish (Channa argus) in China.</title>
        <authorList>
            <person name="Liu L."/>
            <person name="Li N."/>
            <person name="Zhang D."/>
            <person name="Fu X."/>
            <person name="Shi C."/>
            <person name="Lin Q."/>
            <person name="Hao G."/>
        </authorList>
    </citation>
    <scope>NUCLEOTIDE SEQUENCE [LARGE SCALE GENOMIC DNA]</scope>
    <source>
        <strain evidence="2 3">WL1483</strain>
    </source>
</reference>
<dbReference type="AlphaFoldDB" id="A0A0S2SMK2"/>
<sequence>MEHELSVIRAFIKAAGVLRQGADEAAVHGYRIAARRVESLLALWRPLVYQPRLERRLASAIKRLSALRDAQVHALHFGHGTGAVPRVRVVELEPVLLAWWQRCEEWGAQPQLARLYAMSLGANLLERLDVDGPMTLHQWHRLRLAIKGSRYGVELLLAQGEVPIGWLAELTQWQELLGQLQDRRQWCERFEQEGESGAVDKLNTQLAQRQRQLERRRPVLRMLAVRMAQRA</sequence>
<dbReference type="PROSITE" id="PS51708">
    <property type="entry name" value="CHAD"/>
    <property type="match status" value="1"/>
</dbReference>
<evidence type="ECO:0000259" key="1">
    <source>
        <dbReference type="PROSITE" id="PS51708"/>
    </source>
</evidence>
<dbReference type="InterPro" id="IPR007899">
    <property type="entry name" value="CHAD_dom"/>
</dbReference>
<dbReference type="Pfam" id="PF05235">
    <property type="entry name" value="CHAD"/>
    <property type="match status" value="1"/>
</dbReference>
<dbReference type="Gene3D" id="1.40.20.10">
    <property type="entry name" value="CHAD domain"/>
    <property type="match status" value="1"/>
</dbReference>
<dbReference type="SMART" id="SM00880">
    <property type="entry name" value="CHAD"/>
    <property type="match status" value="1"/>
</dbReference>
<protein>
    <recommendedName>
        <fullName evidence="1">CHAD domain-containing protein</fullName>
    </recommendedName>
</protein>
<organism evidence="2 3">
    <name type="scientific">Aeromonas schubertii</name>
    <dbReference type="NCBI Taxonomy" id="652"/>
    <lineage>
        <taxon>Bacteria</taxon>
        <taxon>Pseudomonadati</taxon>
        <taxon>Pseudomonadota</taxon>
        <taxon>Gammaproteobacteria</taxon>
        <taxon>Aeromonadales</taxon>
        <taxon>Aeromonadaceae</taxon>
        <taxon>Aeromonas</taxon>
    </lineage>
</organism>
<evidence type="ECO:0000313" key="2">
    <source>
        <dbReference type="EMBL" id="ALP42970.1"/>
    </source>
</evidence>
<gene>
    <name evidence="2" type="ORF">WL1483_3551</name>
</gene>
<evidence type="ECO:0000313" key="3">
    <source>
        <dbReference type="Proteomes" id="UP000058114"/>
    </source>
</evidence>
<dbReference type="PANTHER" id="PTHR39339:SF1">
    <property type="entry name" value="CHAD DOMAIN-CONTAINING PROTEIN"/>
    <property type="match status" value="1"/>
</dbReference>
<dbReference type="PATRIC" id="fig|652.5.peg.2180"/>
<dbReference type="InterPro" id="IPR038186">
    <property type="entry name" value="CHAD_dom_sf"/>
</dbReference>